<comment type="caution">
    <text evidence="4">The sequence shown here is derived from an EMBL/GenBank/DDBJ whole genome shotgun (WGS) entry which is preliminary data.</text>
</comment>
<dbReference type="InterPro" id="IPR015943">
    <property type="entry name" value="WD40/YVTN_repeat-like_dom_sf"/>
</dbReference>
<keyword evidence="2" id="KW-1133">Transmembrane helix</keyword>
<evidence type="ECO:0000256" key="1">
    <source>
        <dbReference type="SAM" id="MobiDB-lite"/>
    </source>
</evidence>
<dbReference type="Gene3D" id="2.130.10.10">
    <property type="entry name" value="YVTN repeat-like/Quinoprotein amine dehydrogenase"/>
    <property type="match status" value="1"/>
</dbReference>
<evidence type="ECO:0000313" key="4">
    <source>
        <dbReference type="EMBL" id="MBW5422771.1"/>
    </source>
</evidence>
<dbReference type="InterPro" id="IPR011047">
    <property type="entry name" value="Quinoprotein_ADH-like_sf"/>
</dbReference>
<keyword evidence="2" id="KW-0812">Transmembrane</keyword>
<keyword evidence="5" id="KW-1185">Reference proteome</keyword>
<dbReference type="EMBL" id="WMBF01000132">
    <property type="protein sequence ID" value="MBW5422771.1"/>
    <property type="molecule type" value="Genomic_DNA"/>
</dbReference>
<dbReference type="Proteomes" id="UP001197114">
    <property type="component" value="Unassembled WGS sequence"/>
</dbReference>
<evidence type="ECO:0000256" key="2">
    <source>
        <dbReference type="SAM" id="Phobius"/>
    </source>
</evidence>
<dbReference type="InterPro" id="IPR002372">
    <property type="entry name" value="PQQ_rpt_dom"/>
</dbReference>
<feature type="transmembrane region" description="Helical" evidence="2">
    <location>
        <begin position="21"/>
        <end position="43"/>
    </location>
</feature>
<organism evidence="4 5">
    <name type="scientific">Streptomyces anatolicus</name>
    <dbReference type="NCBI Taxonomy" id="2675858"/>
    <lineage>
        <taxon>Bacteria</taxon>
        <taxon>Bacillati</taxon>
        <taxon>Actinomycetota</taxon>
        <taxon>Actinomycetes</taxon>
        <taxon>Kitasatosporales</taxon>
        <taxon>Streptomycetaceae</taxon>
        <taxon>Streptomyces</taxon>
    </lineage>
</organism>
<dbReference type="Pfam" id="PF13360">
    <property type="entry name" value="PQQ_2"/>
    <property type="match status" value="1"/>
</dbReference>
<keyword evidence="2" id="KW-0472">Membrane</keyword>
<gene>
    <name evidence="4" type="ORF">GKQ77_14570</name>
</gene>
<dbReference type="SUPFAM" id="SSF50998">
    <property type="entry name" value="Quinoprotein alcohol dehydrogenase-like"/>
    <property type="match status" value="2"/>
</dbReference>
<protein>
    <submittedName>
        <fullName evidence="4">PQQ-binding-like beta-propeller repeat protein</fullName>
    </submittedName>
</protein>
<evidence type="ECO:0000259" key="3">
    <source>
        <dbReference type="Pfam" id="PF13360"/>
    </source>
</evidence>
<feature type="region of interest" description="Disordered" evidence="1">
    <location>
        <begin position="45"/>
        <end position="88"/>
    </location>
</feature>
<proteinExistence type="predicted"/>
<accession>A0ABS6YQB5</accession>
<name>A0ABS6YQB5_9ACTN</name>
<sequence>MPMQPQPGGSGSGGGKKISGQMAIVIAAVVAIALIVGGGVFYASTKDDDSKNTAQGDGKSGGKKGKDGKGGDVPADQGPAKEKAPADPTAKVVMQLPQPAIPKDQIWQATGSVLTDDIYAKSGINELNGYDPDTGKEKWSIPLSGQTCAISRETTKDGIAAIITEEDKRNKKGDYEQCTNVSAVDLKSGKKLWTETVETNGMKATFKEVTISGTTIAAGAGTSNGGAAWDVSGKSLWKPKIGKCQDIGYAGGDQLVAVRKCGTYGDEKLKIQLLDPKTGNDKWTYPLADGIDNAKIISTNPVVFGQDTTEITASGVTDVFSLGSNGKLRAKISLEEGKYDHDCGVNVVHDCTSITVGNDRLYVPTRQHDGSGDSYNRTNEIVSFSLATGKSTSDRAVAGDNGEIFPLRMDGGNVIAYKAHGYQKGAQIVSLDGKTMKETKLLETPSSEAVTDAISGMVPKSNELLYADGRMFMGKKLLSKPYSKDEKEYVVLGFVAK</sequence>
<feature type="domain" description="Pyrrolo-quinoline quinone repeat" evidence="3">
    <location>
        <begin position="180"/>
        <end position="402"/>
    </location>
</feature>
<reference evidence="4 5" key="1">
    <citation type="submission" date="2019-11" db="EMBL/GenBank/DDBJ databases">
        <authorList>
            <person name="Ay H."/>
        </authorList>
    </citation>
    <scope>NUCLEOTIDE SEQUENCE [LARGE SCALE GENOMIC DNA]</scope>
    <source>
        <strain evidence="4 5">BG9H</strain>
    </source>
</reference>
<evidence type="ECO:0000313" key="5">
    <source>
        <dbReference type="Proteomes" id="UP001197114"/>
    </source>
</evidence>